<keyword evidence="1" id="KW-1133">Transmembrane helix</keyword>
<keyword evidence="1" id="KW-0472">Membrane</keyword>
<evidence type="ECO:0000256" key="1">
    <source>
        <dbReference type="SAM" id="Phobius"/>
    </source>
</evidence>
<dbReference type="Proteomes" id="UP001156669">
    <property type="component" value="Unassembled WGS sequence"/>
</dbReference>
<feature type="transmembrane region" description="Helical" evidence="1">
    <location>
        <begin position="42"/>
        <end position="63"/>
    </location>
</feature>
<organism evidence="2 3">
    <name type="scientific">Vibrio hyugaensis</name>
    <dbReference type="NCBI Taxonomy" id="1534743"/>
    <lineage>
        <taxon>Bacteria</taxon>
        <taxon>Pseudomonadati</taxon>
        <taxon>Pseudomonadota</taxon>
        <taxon>Gammaproteobacteria</taxon>
        <taxon>Vibrionales</taxon>
        <taxon>Vibrionaceae</taxon>
        <taxon>Vibrio</taxon>
    </lineage>
</organism>
<evidence type="ECO:0000313" key="3">
    <source>
        <dbReference type="Proteomes" id="UP001156669"/>
    </source>
</evidence>
<name>A0ABQ5Y2M8_9VIBR</name>
<keyword evidence="1" id="KW-0812">Transmembrane</keyword>
<reference evidence="3" key="1">
    <citation type="journal article" date="2019" name="Int. J. Syst. Evol. Microbiol.">
        <title>The Global Catalogue of Microorganisms (GCM) 10K type strain sequencing project: providing services to taxonomists for standard genome sequencing and annotation.</title>
        <authorList>
            <consortium name="The Broad Institute Genomics Platform"/>
            <consortium name="The Broad Institute Genome Sequencing Center for Infectious Disease"/>
            <person name="Wu L."/>
            <person name="Ma J."/>
        </authorList>
    </citation>
    <scope>NUCLEOTIDE SEQUENCE [LARGE SCALE GENOMIC DNA]</scope>
    <source>
        <strain evidence="3">NBRC 110633</strain>
    </source>
</reference>
<proteinExistence type="predicted"/>
<keyword evidence="3" id="KW-1185">Reference proteome</keyword>
<comment type="caution">
    <text evidence="2">The sequence shown here is derived from an EMBL/GenBank/DDBJ whole genome shotgun (WGS) entry which is preliminary data.</text>
</comment>
<sequence length="72" mass="8454">MFVKRYAQYSVKRPWFHRINILLVLLVFVVSAYELLENEEFIYLLGVAFTFLATALFASASSFKKRYLGHES</sequence>
<accession>A0ABQ5Y2M8</accession>
<dbReference type="RefSeq" id="WP_045404108.1">
    <property type="nucleotide sequence ID" value="NZ_BBLD01000066.1"/>
</dbReference>
<protein>
    <submittedName>
        <fullName evidence="2">Uncharacterized protein</fullName>
    </submittedName>
</protein>
<evidence type="ECO:0000313" key="2">
    <source>
        <dbReference type="EMBL" id="GLR04827.1"/>
    </source>
</evidence>
<dbReference type="EMBL" id="BSOE01000047">
    <property type="protein sequence ID" value="GLR04827.1"/>
    <property type="molecule type" value="Genomic_DNA"/>
</dbReference>
<gene>
    <name evidence="2" type="ORF">GCM10007906_24150</name>
</gene>